<evidence type="ECO:0000313" key="3">
    <source>
        <dbReference type="Proteomes" id="UP000501926"/>
    </source>
</evidence>
<proteinExistence type="predicted"/>
<gene>
    <name evidence="2" type="ORF">KsCSTR_20890</name>
    <name evidence="1" type="ORF">kuste3601</name>
</gene>
<sequence>MQTPTLFMFLPLLILQAVNLLTNTALYLHFITPSARLTHADPEDLLCRGD</sequence>
<name>Q1Q2X8_KUEST</name>
<dbReference type="Proteomes" id="UP000501926">
    <property type="component" value="Chromosome"/>
</dbReference>
<dbReference type="EMBL" id="CP049055">
    <property type="protein sequence ID" value="QII11468.1"/>
    <property type="molecule type" value="Genomic_DNA"/>
</dbReference>
<reference evidence="1" key="2">
    <citation type="submission" date="2006-01" db="EMBL/GenBank/DDBJ databases">
        <authorList>
            <person name="Genoscope"/>
        </authorList>
    </citation>
    <scope>NUCLEOTIDE SEQUENCE</scope>
</reference>
<organism evidence="1">
    <name type="scientific">Kuenenia stuttgartiensis</name>
    <dbReference type="NCBI Taxonomy" id="174633"/>
    <lineage>
        <taxon>Bacteria</taxon>
        <taxon>Pseudomonadati</taxon>
        <taxon>Planctomycetota</taxon>
        <taxon>Candidatus Brocadiia</taxon>
        <taxon>Candidatus Brocadiales</taxon>
        <taxon>Candidatus Brocadiaceae</taxon>
        <taxon>Candidatus Kuenenia</taxon>
    </lineage>
</organism>
<dbReference type="EMBL" id="CT573071">
    <property type="protein sequence ID" value="CAJ74364.1"/>
    <property type="molecule type" value="Genomic_DNA"/>
</dbReference>
<reference evidence="1" key="1">
    <citation type="journal article" date="2006" name="Nature">
        <title>Deciphering the evolution and metabolism of an anammox bacterium from a community genome.</title>
        <authorList>
            <person name="Strous M."/>
            <person name="Pelletier E."/>
            <person name="Mangenot S."/>
            <person name="Rattei T."/>
            <person name="Lehner A."/>
            <person name="Taylor M.W."/>
            <person name="Horn M."/>
            <person name="Daims H."/>
            <person name="Bartol-Mavel D."/>
            <person name="Wincker P."/>
            <person name="Barbe V."/>
            <person name="Fonknechten N."/>
            <person name="Vallenet D."/>
            <person name="Segurens B."/>
            <person name="Schenowitz-Truong C."/>
            <person name="Medigue C."/>
            <person name="Collingro A."/>
            <person name="Snel B."/>
            <person name="Dutilh B.E."/>
            <person name="OpDenCamp H.J.M."/>
            <person name="vanDerDrift C."/>
            <person name="Cirpus I."/>
            <person name="vanDePas-Schoonen K.T."/>
            <person name="Harhangi H.R."/>
            <person name="vanNiftrik L."/>
            <person name="Schmid M."/>
            <person name="Keltjens J."/>
            <person name="vanDeVossenberg J."/>
            <person name="Kartal B."/>
            <person name="Meier H."/>
            <person name="Frishman D."/>
            <person name="Huynen M.A."/>
            <person name="Mewes H."/>
            <person name="Weissenbach J."/>
            <person name="Jetten M.S.M."/>
            <person name="Wagner M."/>
            <person name="LePaslier D."/>
        </authorList>
    </citation>
    <scope>NUCLEOTIDE SEQUENCE</scope>
</reference>
<reference evidence="2 3" key="3">
    <citation type="submission" date="2020-02" db="EMBL/GenBank/DDBJ databases">
        <title>Newly sequenced genome of strain CSTR1 showed variability in Candidatus Kuenenia stuttgartiensis genomes.</title>
        <authorList>
            <person name="Ding C."/>
            <person name="Adrian L."/>
        </authorList>
    </citation>
    <scope>NUCLEOTIDE SEQUENCE [LARGE SCALE GENOMIC DNA]</scope>
    <source>
        <strain evidence="2 3">CSTR1</strain>
    </source>
</reference>
<evidence type="ECO:0000313" key="2">
    <source>
        <dbReference type="EMBL" id="QII11468.1"/>
    </source>
</evidence>
<evidence type="ECO:0000313" key="1">
    <source>
        <dbReference type="EMBL" id="CAJ74364.1"/>
    </source>
</evidence>
<dbReference type="AlphaFoldDB" id="Q1Q2X8"/>
<protein>
    <submittedName>
        <fullName evidence="1">Uncharacterized protein</fullName>
    </submittedName>
</protein>
<accession>Q1Q2X8</accession>